<dbReference type="AlphaFoldDB" id="A0A9D4F874"/>
<name>A0A9D4F874_DREPO</name>
<sequence length="350" mass="39492">MSDLNDSDTEVTIGAGLVRGTRFPHATCAQRDEARTEVSPDASSVQGDATRIEVDTDGNSDNEGGGGMAATNGFMREVAGALKEVVSELRVLKGQSHYNNRGAFNGDVPVGAQYAHERDIAYFCNGRDIVQHGFGGQREARNGYRQRRDDAYRRDSGNPLMEREFDGIYQRQSMGNRNNCHEDKDGYGEGDNENESVHDYRQRAPARHAPRADGIYRRPAIRRNTRPVPKIPPFTGKEDWAVWSAKFDAIARRYGWDDDDNLDNLLPMIEGQASEFVFAQLPTEVLSDYHELTSELTRRYRVIETSRSFAAKFSRRNQKHGEKRKTMLPNSSVCTIKRINNGIEAHEMRT</sequence>
<dbReference type="Proteomes" id="UP000828390">
    <property type="component" value="Unassembled WGS sequence"/>
</dbReference>
<keyword evidence="3" id="KW-1185">Reference proteome</keyword>
<accession>A0A9D4F874</accession>
<reference evidence="2" key="2">
    <citation type="submission" date="2020-11" db="EMBL/GenBank/DDBJ databases">
        <authorList>
            <person name="McCartney M.A."/>
            <person name="Auch B."/>
            <person name="Kono T."/>
            <person name="Mallez S."/>
            <person name="Becker A."/>
            <person name="Gohl D.M."/>
            <person name="Silverstein K.A.T."/>
            <person name="Koren S."/>
            <person name="Bechman K.B."/>
            <person name="Herman A."/>
            <person name="Abrahante J.E."/>
            <person name="Garbe J."/>
        </authorList>
    </citation>
    <scope>NUCLEOTIDE SEQUENCE</scope>
    <source>
        <strain evidence="2">Duluth1</strain>
        <tissue evidence="2">Whole animal</tissue>
    </source>
</reference>
<proteinExistence type="predicted"/>
<dbReference type="EMBL" id="JAIWYP010000007">
    <property type="protein sequence ID" value="KAH3791730.1"/>
    <property type="molecule type" value="Genomic_DNA"/>
</dbReference>
<evidence type="ECO:0000313" key="2">
    <source>
        <dbReference type="EMBL" id="KAH3791730.1"/>
    </source>
</evidence>
<feature type="region of interest" description="Disordered" evidence="1">
    <location>
        <begin position="173"/>
        <end position="213"/>
    </location>
</feature>
<reference evidence="2" key="1">
    <citation type="journal article" date="2019" name="bioRxiv">
        <title>The Genome of the Zebra Mussel, Dreissena polymorpha: A Resource for Invasive Species Research.</title>
        <authorList>
            <person name="McCartney M.A."/>
            <person name="Auch B."/>
            <person name="Kono T."/>
            <person name="Mallez S."/>
            <person name="Zhang Y."/>
            <person name="Obille A."/>
            <person name="Becker A."/>
            <person name="Abrahante J.E."/>
            <person name="Garbe J."/>
            <person name="Badalamenti J.P."/>
            <person name="Herman A."/>
            <person name="Mangelson H."/>
            <person name="Liachko I."/>
            <person name="Sullivan S."/>
            <person name="Sone E.D."/>
            <person name="Koren S."/>
            <person name="Silverstein K.A.T."/>
            <person name="Beckman K.B."/>
            <person name="Gohl D.M."/>
        </authorList>
    </citation>
    <scope>NUCLEOTIDE SEQUENCE</scope>
    <source>
        <strain evidence="2">Duluth1</strain>
        <tissue evidence="2">Whole animal</tissue>
    </source>
</reference>
<protein>
    <submittedName>
        <fullName evidence="2">Uncharacterized protein</fullName>
    </submittedName>
</protein>
<evidence type="ECO:0000256" key="1">
    <source>
        <dbReference type="SAM" id="MobiDB-lite"/>
    </source>
</evidence>
<comment type="caution">
    <text evidence="2">The sequence shown here is derived from an EMBL/GenBank/DDBJ whole genome shotgun (WGS) entry which is preliminary data.</text>
</comment>
<gene>
    <name evidence="2" type="ORF">DPMN_145219</name>
</gene>
<feature type="region of interest" description="Disordered" evidence="1">
    <location>
        <begin position="138"/>
        <end position="159"/>
    </location>
</feature>
<evidence type="ECO:0000313" key="3">
    <source>
        <dbReference type="Proteomes" id="UP000828390"/>
    </source>
</evidence>
<organism evidence="2 3">
    <name type="scientific">Dreissena polymorpha</name>
    <name type="common">Zebra mussel</name>
    <name type="synonym">Mytilus polymorpha</name>
    <dbReference type="NCBI Taxonomy" id="45954"/>
    <lineage>
        <taxon>Eukaryota</taxon>
        <taxon>Metazoa</taxon>
        <taxon>Spiralia</taxon>
        <taxon>Lophotrochozoa</taxon>
        <taxon>Mollusca</taxon>
        <taxon>Bivalvia</taxon>
        <taxon>Autobranchia</taxon>
        <taxon>Heteroconchia</taxon>
        <taxon>Euheterodonta</taxon>
        <taxon>Imparidentia</taxon>
        <taxon>Neoheterodontei</taxon>
        <taxon>Myida</taxon>
        <taxon>Dreissenoidea</taxon>
        <taxon>Dreissenidae</taxon>
        <taxon>Dreissena</taxon>
    </lineage>
</organism>
<feature type="region of interest" description="Disordered" evidence="1">
    <location>
        <begin position="29"/>
        <end position="66"/>
    </location>
</feature>